<reference evidence="12 13" key="1">
    <citation type="submission" date="2024-07" db="EMBL/GenBank/DDBJ databases">
        <title>Draft sequence of the Neodothiora populina.</title>
        <authorList>
            <person name="Drown D.D."/>
            <person name="Schuette U.S."/>
            <person name="Buechlein A.B."/>
            <person name="Rusch D.R."/>
            <person name="Winton L.W."/>
            <person name="Adams G.A."/>
        </authorList>
    </citation>
    <scope>NUCLEOTIDE SEQUENCE [LARGE SCALE GENOMIC DNA]</scope>
    <source>
        <strain evidence="12 13">CPC 39397</strain>
    </source>
</reference>
<protein>
    <recommendedName>
        <fullName evidence="4 10">Mediator of RNA polymerase II transcription subunit 7</fullName>
    </recommendedName>
</protein>
<dbReference type="RefSeq" id="XP_069201830.1">
    <property type="nucleotide sequence ID" value="XM_069347228.1"/>
</dbReference>
<evidence type="ECO:0000256" key="2">
    <source>
        <dbReference type="ARBA" id="ARBA00009994"/>
    </source>
</evidence>
<dbReference type="InterPro" id="IPR037212">
    <property type="entry name" value="Med7/Med21-like"/>
</dbReference>
<sequence length="258" mass="28986">MADQTQARLPTAPFPAPPPFYNHFTEQNVAKLRELRKEAAKNKDEDGMEDVQSSGIDALSLPPDLRFLVPPEPPADGRYRSFGADYDLAQPSQSLDAAGIQQLYPAEAAESEQFDPTVHLVTLTRAVMCKFLEMVGVLSVNPTQAPECTEDLQTIFFNIHDLINRYRPHQARESLILMMEEQLEKIKSETARVQEVKEQKLAKMLDDMKKLQETSSDNQDIKITASDGDAEDAAPLPTDKRREAQQKMWEALDAELGD</sequence>
<dbReference type="InterPro" id="IPR009244">
    <property type="entry name" value="Mediatior_Med7"/>
</dbReference>
<proteinExistence type="inferred from homology"/>
<evidence type="ECO:0000256" key="3">
    <source>
        <dbReference type="ARBA" id="ARBA00011837"/>
    </source>
</evidence>
<evidence type="ECO:0000256" key="8">
    <source>
        <dbReference type="ARBA" id="ARBA00023242"/>
    </source>
</evidence>
<dbReference type="GeneID" id="95980863"/>
<evidence type="ECO:0000256" key="7">
    <source>
        <dbReference type="ARBA" id="ARBA00023163"/>
    </source>
</evidence>
<accession>A0ABR3PHN0</accession>
<evidence type="ECO:0000256" key="9">
    <source>
        <dbReference type="ARBA" id="ARBA00025687"/>
    </source>
</evidence>
<name>A0ABR3PHN0_9PEZI</name>
<comment type="subcellular location">
    <subcellularLocation>
        <location evidence="1 10">Nucleus</location>
    </subcellularLocation>
</comment>
<evidence type="ECO:0000313" key="12">
    <source>
        <dbReference type="EMBL" id="KAL1305557.1"/>
    </source>
</evidence>
<dbReference type="InterPro" id="IPR044888">
    <property type="entry name" value="Mediatior_Med7_sf"/>
</dbReference>
<feature type="region of interest" description="Disordered" evidence="11">
    <location>
        <begin position="208"/>
        <end position="258"/>
    </location>
</feature>
<evidence type="ECO:0000313" key="13">
    <source>
        <dbReference type="Proteomes" id="UP001562354"/>
    </source>
</evidence>
<evidence type="ECO:0000256" key="11">
    <source>
        <dbReference type="SAM" id="MobiDB-lite"/>
    </source>
</evidence>
<keyword evidence="7 10" id="KW-0804">Transcription</keyword>
<dbReference type="PANTHER" id="PTHR21428">
    <property type="entry name" value="MEDIATOR OF RNA POLYMERASE II TRANSCRIPTION SUBUNIT 7"/>
    <property type="match status" value="1"/>
</dbReference>
<organism evidence="12 13">
    <name type="scientific">Neodothiora populina</name>
    <dbReference type="NCBI Taxonomy" id="2781224"/>
    <lineage>
        <taxon>Eukaryota</taxon>
        <taxon>Fungi</taxon>
        <taxon>Dikarya</taxon>
        <taxon>Ascomycota</taxon>
        <taxon>Pezizomycotina</taxon>
        <taxon>Dothideomycetes</taxon>
        <taxon>Dothideomycetidae</taxon>
        <taxon>Dothideales</taxon>
        <taxon>Dothioraceae</taxon>
        <taxon>Neodothiora</taxon>
    </lineage>
</organism>
<dbReference type="Proteomes" id="UP001562354">
    <property type="component" value="Unassembled WGS sequence"/>
</dbReference>
<keyword evidence="5 10" id="KW-0805">Transcription regulation</keyword>
<comment type="subunit">
    <text evidence="3 10">Component of the Mediator complex.</text>
</comment>
<feature type="region of interest" description="Disordered" evidence="11">
    <location>
        <begin position="1"/>
        <end position="23"/>
    </location>
</feature>
<dbReference type="SUPFAM" id="SSF140718">
    <property type="entry name" value="Mediator hinge subcomplex-like"/>
    <property type="match status" value="1"/>
</dbReference>
<evidence type="ECO:0000256" key="1">
    <source>
        <dbReference type="ARBA" id="ARBA00004123"/>
    </source>
</evidence>
<dbReference type="Pfam" id="PF05983">
    <property type="entry name" value="Med7"/>
    <property type="match status" value="1"/>
</dbReference>
<dbReference type="PANTHER" id="PTHR21428:SF11">
    <property type="entry name" value="MEDIATOR OF RNA POLYMERASE II TRANSCRIPTION SUBUNIT 7"/>
    <property type="match status" value="1"/>
</dbReference>
<dbReference type="EMBL" id="JBFMKM010000006">
    <property type="protein sequence ID" value="KAL1305557.1"/>
    <property type="molecule type" value="Genomic_DNA"/>
</dbReference>
<dbReference type="Gene3D" id="6.10.140.200">
    <property type="match status" value="1"/>
</dbReference>
<evidence type="ECO:0000256" key="6">
    <source>
        <dbReference type="ARBA" id="ARBA00023159"/>
    </source>
</evidence>
<evidence type="ECO:0000256" key="5">
    <source>
        <dbReference type="ARBA" id="ARBA00023015"/>
    </source>
</evidence>
<keyword evidence="8 10" id="KW-0539">Nucleus</keyword>
<keyword evidence="6 10" id="KW-0010">Activator</keyword>
<gene>
    <name evidence="12" type="ORF">AAFC00_007164</name>
</gene>
<comment type="function">
    <text evidence="9">Component of the Mediator complex, a coactivator involved in the regulated transcription of nearly all RNA polymerase II-dependent genes. Mediator functions as a bridge to convey information from gene-specific regulatory proteins to the basal RNA polymerase II transcription machinery. Mediator is recruited to promoters by direct interactions with regulatory proteins and serves as a scaffold for the assembly of a functional preinitiation complex with RNA polymerase II and the general transcription factors.</text>
</comment>
<comment type="similarity">
    <text evidence="2 10">Belongs to the Mediator complex subunit 7 family.</text>
</comment>
<evidence type="ECO:0000256" key="4">
    <source>
        <dbReference type="ARBA" id="ARBA00020631"/>
    </source>
</evidence>
<comment type="caution">
    <text evidence="12">The sequence shown here is derived from an EMBL/GenBank/DDBJ whole genome shotgun (WGS) entry which is preliminary data.</text>
</comment>
<evidence type="ECO:0000256" key="10">
    <source>
        <dbReference type="RuleBase" id="RU364060"/>
    </source>
</evidence>
<dbReference type="Gene3D" id="6.10.140.1520">
    <property type="match status" value="1"/>
</dbReference>
<keyword evidence="13" id="KW-1185">Reference proteome</keyword>